<dbReference type="SUPFAM" id="SSF55781">
    <property type="entry name" value="GAF domain-like"/>
    <property type="match status" value="1"/>
</dbReference>
<accession>A0ABW8YSF9</accession>
<dbReference type="EMBL" id="JBELPZ010000001">
    <property type="protein sequence ID" value="MFL9842890.1"/>
    <property type="molecule type" value="Genomic_DNA"/>
</dbReference>
<reference evidence="1 2" key="1">
    <citation type="submission" date="2024-06" db="EMBL/GenBank/DDBJ databases">
        <authorList>
            <person name="Kaempfer P."/>
            <person name="Viver T."/>
        </authorList>
    </citation>
    <scope>NUCLEOTIDE SEQUENCE [LARGE SCALE GENOMIC DNA]</scope>
    <source>
        <strain evidence="1 2">ST-119</strain>
    </source>
</reference>
<keyword evidence="2" id="KW-1185">Reference proteome</keyword>
<dbReference type="RefSeq" id="WP_408083117.1">
    <property type="nucleotide sequence ID" value="NZ_JBELPZ010000001.1"/>
</dbReference>
<protein>
    <submittedName>
        <fullName evidence="1">GAF domain-containing protein</fullName>
    </submittedName>
</protein>
<proteinExistence type="predicted"/>
<name>A0ABW8YSF9_9FLAO</name>
<organism evidence="1 2">
    <name type="scientific">Flavobacterium rhizosphaerae</name>
    <dbReference type="NCBI Taxonomy" id="3163298"/>
    <lineage>
        <taxon>Bacteria</taxon>
        <taxon>Pseudomonadati</taxon>
        <taxon>Bacteroidota</taxon>
        <taxon>Flavobacteriia</taxon>
        <taxon>Flavobacteriales</taxon>
        <taxon>Flavobacteriaceae</taxon>
        <taxon>Flavobacterium</taxon>
    </lineage>
</organism>
<comment type="caution">
    <text evidence="1">The sequence shown here is derived from an EMBL/GenBank/DDBJ whole genome shotgun (WGS) entry which is preliminary data.</text>
</comment>
<evidence type="ECO:0000313" key="2">
    <source>
        <dbReference type="Proteomes" id="UP001629156"/>
    </source>
</evidence>
<gene>
    <name evidence="1" type="ORF">ABS766_00530</name>
</gene>
<evidence type="ECO:0000313" key="1">
    <source>
        <dbReference type="EMBL" id="MFL9842890.1"/>
    </source>
</evidence>
<sequence>MKDTQHKKGPLVARISFHKVLEKLEEIAENDIDYRADYARALLKHANNFPELREGIDDVETLKKHEALIRNLLADLFPTALTHNEIKAAAIPFFNFTFNHTARFEKILADAGMDFDITIRNFDDQQFYIFCCCLILNDYYGYHFDFSKPLFYDIPDSEGIMHYYRIMYNADFMEIIPTDKAIVDITPEDVSMLMDNFDDIAVWKEKFPEGSWLSKGFGIVSLYDATTESAISNLKGNLLINEEFDGINKENFEGIFRSIFKISDLRVGFTEVNTEDNLFKLAPFDDIKSHILKDVNEINCNAMFCSDSLDEILQDKKYLIVSDVERFLKQNPEDAGFASHLLSQNIKSCILAPIIKNGRFYGFIELVSSRAKELNSINANKLGYIMPFITDTIERYYSELQNEIDAIIQNEYTAIHHSVYWKFREEAMAHLHNRNKNEGFKEIVFREIYPLYGQIDVKGSSNARNITTEKDLARQVQKLLQLFRYIFEEEKLPFIEQHIFELENIEDQLHESLKADTEANIQNYIIGEVHPVLKHFDTTNTSVRTRINSYFAALDERVQMVYESRKDFDETLSAINKQMAALLDEKQEEAQAYFPHYYERFKTDGVEHNLYVGASISPKHPYNPLYLSNLRLWQLQVMCEMENAYYNIKPNLPYELDVTSLILVFSSPISIRFRMDEKRFDVDGTYNARYEVVKKRIDKSHIKGTQERIAQKGKITIVFTQKKEELEYRRYIQFLQHKNLLEAGIELLDVEDLQGVTGLKALRVPISYKNSQNANSAYTYDELLKELHRK</sequence>
<dbReference type="Proteomes" id="UP001629156">
    <property type="component" value="Unassembled WGS sequence"/>
</dbReference>